<dbReference type="InterPro" id="IPR036695">
    <property type="entry name" value="Arg-tRNA-synth_N_sf"/>
</dbReference>
<feature type="region of interest" description="Disordered" evidence="2">
    <location>
        <begin position="670"/>
        <end position="689"/>
    </location>
</feature>
<dbReference type="Proteomes" id="UP000007304">
    <property type="component" value="Unassembled WGS sequence"/>
</dbReference>
<feature type="compositionally biased region" description="Acidic residues" evidence="2">
    <location>
        <begin position="750"/>
        <end position="761"/>
    </location>
</feature>
<dbReference type="InterPro" id="IPR035684">
    <property type="entry name" value="ArgRS_core"/>
</dbReference>
<dbReference type="EMBL" id="JH226133">
    <property type="protein sequence ID" value="EHY56993.1"/>
    <property type="molecule type" value="Genomic_DNA"/>
</dbReference>
<feature type="compositionally biased region" description="Acidic residues" evidence="2">
    <location>
        <begin position="628"/>
        <end position="638"/>
    </location>
</feature>
<proteinExistence type="inferred from homology"/>
<keyword evidence="5" id="KW-1185">Reference proteome</keyword>
<dbReference type="VEuPathDB" id="FungiDB:HMPREF1120_05049"/>
<evidence type="ECO:0000313" key="5">
    <source>
        <dbReference type="Proteomes" id="UP000007304"/>
    </source>
</evidence>
<feature type="compositionally biased region" description="Polar residues" evidence="2">
    <location>
        <begin position="650"/>
        <end position="665"/>
    </location>
</feature>
<dbReference type="InterPro" id="IPR001278">
    <property type="entry name" value="Arg-tRNA-ligase"/>
</dbReference>
<name>H6BZD0_EXODN</name>
<dbReference type="RefSeq" id="XP_009157454.1">
    <property type="nucleotide sequence ID" value="XM_009159206.1"/>
</dbReference>
<keyword evidence="1" id="KW-0547">Nucleotide-binding</keyword>
<dbReference type="PANTHER" id="PTHR11956:SF11">
    <property type="entry name" value="ARGININE--TRNA LIGASE, MITOCHONDRIAL-RELATED"/>
    <property type="match status" value="1"/>
</dbReference>
<gene>
    <name evidence="4" type="ORF">HMPREF1120_05049</name>
</gene>
<dbReference type="GO" id="GO:0006420">
    <property type="term" value="P:arginyl-tRNA aminoacylation"/>
    <property type="evidence" value="ECO:0007669"/>
    <property type="project" value="InterPro"/>
</dbReference>
<dbReference type="GO" id="GO:0005739">
    <property type="term" value="C:mitochondrion"/>
    <property type="evidence" value="ECO:0007669"/>
    <property type="project" value="TreeGrafter"/>
</dbReference>
<dbReference type="eggNOG" id="KOG1195">
    <property type="taxonomic scope" value="Eukaryota"/>
</dbReference>
<feature type="compositionally biased region" description="Basic and acidic residues" evidence="2">
    <location>
        <begin position="765"/>
        <end position="776"/>
    </location>
</feature>
<sequence length="823" mass="90599">MKDCSSSALVPSIHAPDSGVQQYHNTTTMSTLSSEGIQAVLEGVGVHKPVPSFAGADIEATPGDIYVSYLAATLCELTGCAPTCAYDSIQWATDVGDLVVVLPRLRIPDADLKVLSDQLQFNFPETPLYDPPFADGINLRLFVHRFTLARLILPYIIDRGSAYGKHTADGLRDANSPDTGRKKVVVEFSSPNLGQEFDGNHLRSTIIGTYIASMYESMGWDVYRMNFLGDWGKNIGLLAAGWSRFGSEELFTADPLRHLLDIYTKIKELFTTVQQAAKVEGAEKQPTPISEERDAFFKKMEDGDPDAVALWRRFREVCVAKYAEVYARLHVDFDEYSGESAVRHETTVEVEKALKECGVEEDGDEAWIINFKGHGHKGLGTPIARHHDGTTSYLLRDIAAVLERSRKHSFDKMIYVVSAKQDSHFQQVFKALDLMGQADLAARLQHVNFGKSQGLCPKPGASGLLLDDILNQCQTAVLEFMQSHADDFAGVPPEDRPKVADGLGLTALQTGELLSKRSGSFVFDLSNMVQQDGYTGLSLQYWLDRARSEVKGPDLDRSRLMSADYTIFEEDAYIPVIDVLRVLVQWPGIVKTSFRTLESSVVLTYLFRLVDLLPAAWEVFDPSQQGKEDEDGENDEQVDGLGVTVDRTEWGSNKGESSSDAKPMQTWTNNLRAPRSQGDAKENDPKLDGFMTKEYRNDAHDSRDEAESTALDGQLQQEAENHTLADSDHHAGAIGEAEQGPMDENHGNVDDDDDDDDDDNNLEGTGKDKGKAKAPEDADENSSSSSSSSSTTNADILKLAFFQCVGQVLENGMRIVGLVPVPA</sequence>
<dbReference type="GO" id="GO:0005524">
    <property type="term" value="F:ATP binding"/>
    <property type="evidence" value="ECO:0007669"/>
    <property type="project" value="UniProtKB-KW"/>
</dbReference>
<evidence type="ECO:0000259" key="3">
    <source>
        <dbReference type="Pfam" id="PF00750"/>
    </source>
</evidence>
<dbReference type="InterPro" id="IPR014729">
    <property type="entry name" value="Rossmann-like_a/b/a_fold"/>
</dbReference>
<protein>
    <submittedName>
        <fullName evidence="4">Arginyl-tRNA synthetase</fullName>
    </submittedName>
</protein>
<dbReference type="GO" id="GO:0032543">
    <property type="term" value="P:mitochondrial translation"/>
    <property type="evidence" value="ECO:0007669"/>
    <property type="project" value="TreeGrafter"/>
</dbReference>
<keyword evidence="1" id="KW-0648">Protein biosynthesis</keyword>
<dbReference type="Gene3D" id="3.40.50.620">
    <property type="entry name" value="HUPs"/>
    <property type="match status" value="1"/>
</dbReference>
<dbReference type="SUPFAM" id="SSF52374">
    <property type="entry name" value="Nucleotidylyl transferase"/>
    <property type="match status" value="1"/>
</dbReference>
<keyword evidence="1 4" id="KW-0030">Aminoacyl-tRNA synthetase</keyword>
<feature type="region of interest" description="Disordered" evidence="2">
    <location>
        <begin position="735"/>
        <end position="792"/>
    </location>
</feature>
<dbReference type="HOGENOM" id="CLU_006406_6_0_1"/>
<evidence type="ECO:0000313" key="4">
    <source>
        <dbReference type="EMBL" id="EHY56993.1"/>
    </source>
</evidence>
<accession>H6BZD0</accession>
<dbReference type="OrthoDB" id="68056at2759"/>
<dbReference type="Gene3D" id="3.30.1360.70">
    <property type="entry name" value="Arginyl tRNA synthetase N-terminal domain"/>
    <property type="match status" value="1"/>
</dbReference>
<organism evidence="4 5">
    <name type="scientific">Exophiala dermatitidis (strain ATCC 34100 / CBS 525.76 / NIH/UT8656)</name>
    <name type="common">Black yeast</name>
    <name type="synonym">Wangiella dermatitidis</name>
    <dbReference type="NCBI Taxonomy" id="858893"/>
    <lineage>
        <taxon>Eukaryota</taxon>
        <taxon>Fungi</taxon>
        <taxon>Dikarya</taxon>
        <taxon>Ascomycota</taxon>
        <taxon>Pezizomycotina</taxon>
        <taxon>Eurotiomycetes</taxon>
        <taxon>Chaetothyriomycetidae</taxon>
        <taxon>Chaetothyriales</taxon>
        <taxon>Herpotrichiellaceae</taxon>
        <taxon>Exophiala</taxon>
    </lineage>
</organism>
<dbReference type="SUPFAM" id="SSF55190">
    <property type="entry name" value="Arginyl-tRNA synthetase (ArgRS), N-terminal 'additional' domain"/>
    <property type="match status" value="1"/>
</dbReference>
<keyword evidence="1" id="KW-0067">ATP-binding</keyword>
<dbReference type="AlphaFoldDB" id="H6BZD0"/>
<dbReference type="STRING" id="858893.H6BZD0"/>
<evidence type="ECO:0000256" key="1">
    <source>
        <dbReference type="RuleBase" id="RU363038"/>
    </source>
</evidence>
<evidence type="ECO:0000256" key="2">
    <source>
        <dbReference type="SAM" id="MobiDB-lite"/>
    </source>
</evidence>
<dbReference type="Pfam" id="PF00750">
    <property type="entry name" value="tRNA-synt_1d"/>
    <property type="match status" value="1"/>
</dbReference>
<reference evidence="4" key="1">
    <citation type="submission" date="2011-07" db="EMBL/GenBank/DDBJ databases">
        <title>The Genome Sequence of Exophiala (Wangiella) dermatitidis NIH/UT8656.</title>
        <authorList>
            <consortium name="The Broad Institute Genome Sequencing Platform"/>
            <person name="Cuomo C."/>
            <person name="Wang Z."/>
            <person name="Hunicke-Smith S."/>
            <person name="Szanislo P.J."/>
            <person name="Earl A."/>
            <person name="Young S.K."/>
            <person name="Zeng Q."/>
            <person name="Gargeya S."/>
            <person name="Fitzgerald M."/>
            <person name="Haas B."/>
            <person name="Abouelleil A."/>
            <person name="Alvarado L."/>
            <person name="Arachchi H.M."/>
            <person name="Berlin A."/>
            <person name="Brown A."/>
            <person name="Chapman S.B."/>
            <person name="Chen Z."/>
            <person name="Dunbar C."/>
            <person name="Freedman E."/>
            <person name="Gearin G."/>
            <person name="Gellesch M."/>
            <person name="Goldberg J."/>
            <person name="Griggs A."/>
            <person name="Gujja S."/>
            <person name="Heiman D."/>
            <person name="Howarth C."/>
            <person name="Larson L."/>
            <person name="Lui A."/>
            <person name="MacDonald P.J.P."/>
            <person name="Montmayeur A."/>
            <person name="Murphy C."/>
            <person name="Neiman D."/>
            <person name="Pearson M."/>
            <person name="Priest M."/>
            <person name="Roberts A."/>
            <person name="Saif S."/>
            <person name="Shea T."/>
            <person name="Shenoy N."/>
            <person name="Sisk P."/>
            <person name="Stolte C."/>
            <person name="Sykes S."/>
            <person name="Wortman J."/>
            <person name="Nusbaum C."/>
            <person name="Birren B."/>
        </authorList>
    </citation>
    <scope>NUCLEOTIDE SEQUENCE</scope>
    <source>
        <strain evidence="4">NIH/UT8656</strain>
    </source>
</reference>
<keyword evidence="1" id="KW-0436">Ligase</keyword>
<feature type="compositionally biased region" description="Basic and acidic residues" evidence="2">
    <location>
        <begin position="678"/>
        <end position="689"/>
    </location>
</feature>
<dbReference type="PRINTS" id="PR01038">
    <property type="entry name" value="TRNASYNTHARG"/>
</dbReference>
<dbReference type="GeneID" id="20309688"/>
<dbReference type="OMA" id="ICANDEI"/>
<dbReference type="InParanoid" id="H6BZD0"/>
<dbReference type="PANTHER" id="PTHR11956">
    <property type="entry name" value="ARGINYL-TRNA SYNTHETASE"/>
    <property type="match status" value="1"/>
</dbReference>
<dbReference type="GO" id="GO:0004814">
    <property type="term" value="F:arginine-tRNA ligase activity"/>
    <property type="evidence" value="ECO:0007669"/>
    <property type="project" value="InterPro"/>
</dbReference>
<feature type="domain" description="Arginyl-tRNA synthetase catalytic core" evidence="3">
    <location>
        <begin position="179"/>
        <end position="524"/>
    </location>
</feature>
<feature type="region of interest" description="Disordered" evidence="2">
    <location>
        <begin position="623"/>
        <end position="665"/>
    </location>
</feature>
<comment type="similarity">
    <text evidence="1">Belongs to the class-I aminoacyl-tRNA synthetase family.</text>
</comment>